<feature type="transmembrane region" description="Helical" evidence="1">
    <location>
        <begin position="36"/>
        <end position="55"/>
    </location>
</feature>
<reference evidence="2 3" key="1">
    <citation type="submission" date="2020-08" db="EMBL/GenBank/DDBJ databases">
        <title>Genomic Encyclopedia of Type Strains, Phase III (KMG-III): the genomes of soil and plant-associated and newly described type strains.</title>
        <authorList>
            <person name="Whitman W."/>
        </authorList>
    </citation>
    <scope>NUCLEOTIDE SEQUENCE [LARGE SCALE GENOMIC DNA]</scope>
    <source>
        <strain evidence="2 3">CECT 8799</strain>
    </source>
</reference>
<evidence type="ECO:0000313" key="3">
    <source>
        <dbReference type="Proteomes" id="UP000535937"/>
    </source>
</evidence>
<organism evidence="2 3">
    <name type="scientific">Microbulbifer rhizosphaerae</name>
    <dbReference type="NCBI Taxonomy" id="1562603"/>
    <lineage>
        <taxon>Bacteria</taxon>
        <taxon>Pseudomonadati</taxon>
        <taxon>Pseudomonadota</taxon>
        <taxon>Gammaproteobacteria</taxon>
        <taxon>Cellvibrionales</taxon>
        <taxon>Microbulbiferaceae</taxon>
        <taxon>Microbulbifer</taxon>
    </lineage>
</organism>
<evidence type="ECO:0000256" key="1">
    <source>
        <dbReference type="SAM" id="Phobius"/>
    </source>
</evidence>
<comment type="caution">
    <text evidence="2">The sequence shown here is derived from an EMBL/GenBank/DDBJ whole genome shotgun (WGS) entry which is preliminary data.</text>
</comment>
<accession>A0A7W4W8A4</accession>
<dbReference type="EMBL" id="JACHWZ010000002">
    <property type="protein sequence ID" value="MBB3059570.1"/>
    <property type="molecule type" value="Genomic_DNA"/>
</dbReference>
<keyword evidence="1" id="KW-0812">Transmembrane</keyword>
<dbReference type="RefSeq" id="WP_183456122.1">
    <property type="nucleotide sequence ID" value="NZ_JACHWZ010000002.1"/>
</dbReference>
<dbReference type="AlphaFoldDB" id="A0A7W4W8A4"/>
<keyword evidence="1" id="KW-1133">Transmembrane helix</keyword>
<protein>
    <submittedName>
        <fullName evidence="2">Uncharacterized protein</fullName>
    </submittedName>
</protein>
<dbReference type="Proteomes" id="UP000535937">
    <property type="component" value="Unassembled WGS sequence"/>
</dbReference>
<keyword evidence="3" id="KW-1185">Reference proteome</keyword>
<evidence type="ECO:0000313" key="2">
    <source>
        <dbReference type="EMBL" id="MBB3059570.1"/>
    </source>
</evidence>
<proteinExistence type="predicted"/>
<sequence length="106" mass="11691">MKIYWTLKSIPEFSALSIQERGARWRKVYTKCFRHWQTWLGLATCGFCVILGGHIGGVVGMGLLGAALGGGIGGLIFSQAFIIVARRYYRNISLCKQPDLDGESHA</sequence>
<feature type="transmembrane region" description="Helical" evidence="1">
    <location>
        <begin position="61"/>
        <end position="84"/>
    </location>
</feature>
<name>A0A7W4W8A4_9GAMM</name>
<keyword evidence="1" id="KW-0472">Membrane</keyword>
<gene>
    <name evidence="2" type="ORF">FHS09_000378</name>
</gene>